<keyword evidence="2" id="KW-1185">Reference proteome</keyword>
<dbReference type="InterPro" id="IPR036736">
    <property type="entry name" value="ACP-like_sf"/>
</dbReference>
<dbReference type="Gene3D" id="1.10.1200.10">
    <property type="entry name" value="ACP-like"/>
    <property type="match status" value="1"/>
</dbReference>
<gene>
    <name evidence="1" type="ORF">DR950_14410</name>
</gene>
<dbReference type="AlphaFoldDB" id="A0A372ZSH1"/>
<comment type="caution">
    <text evidence="1">The sequence shown here is derived from an EMBL/GenBank/DDBJ whole genome shotgun (WGS) entry which is preliminary data.</text>
</comment>
<dbReference type="Proteomes" id="UP000263377">
    <property type="component" value="Unassembled WGS sequence"/>
</dbReference>
<dbReference type="SUPFAM" id="SSF47336">
    <property type="entry name" value="ACP-like"/>
    <property type="match status" value="1"/>
</dbReference>
<dbReference type="RefSeq" id="WP_049651481.1">
    <property type="nucleotide sequence ID" value="NZ_QVIG01000001.1"/>
</dbReference>
<dbReference type="EMBL" id="QVIG01000001">
    <property type="protein sequence ID" value="RGD58813.1"/>
    <property type="molecule type" value="Genomic_DNA"/>
</dbReference>
<organism evidence="1 2">
    <name type="scientific">Kitasatospora xanthocidica</name>
    <dbReference type="NCBI Taxonomy" id="83382"/>
    <lineage>
        <taxon>Bacteria</taxon>
        <taxon>Bacillati</taxon>
        <taxon>Actinomycetota</taxon>
        <taxon>Actinomycetes</taxon>
        <taxon>Kitasatosporales</taxon>
        <taxon>Streptomycetaceae</taxon>
        <taxon>Kitasatospora</taxon>
    </lineage>
</organism>
<proteinExistence type="predicted"/>
<sequence length="83" mass="9572">MESTTDTIRTYLEERFLFEFDDETTPDTDLFKAGVIDSFGYVRMMRFLESEFSLALDGDEILMNVLVSLNAIDEFVQKKLAGE</sequence>
<evidence type="ECO:0000313" key="1">
    <source>
        <dbReference type="EMBL" id="RGD58813.1"/>
    </source>
</evidence>
<evidence type="ECO:0000313" key="2">
    <source>
        <dbReference type="Proteomes" id="UP000263377"/>
    </source>
</evidence>
<accession>A0A372ZSH1</accession>
<name>A0A372ZSH1_9ACTN</name>
<reference evidence="1 2" key="1">
    <citation type="submission" date="2018-08" db="EMBL/GenBank/DDBJ databases">
        <title>Diversity &amp; Physiological Properties of Lignin-Decomposing Actinobacteria from Soil.</title>
        <authorList>
            <person name="Roh S.G."/>
            <person name="Kim S.B."/>
        </authorList>
    </citation>
    <scope>NUCLEOTIDE SEQUENCE [LARGE SCALE GENOMIC DNA]</scope>
    <source>
        <strain evidence="1 2">MMS17-GH009</strain>
    </source>
</reference>
<protein>
    <submittedName>
        <fullName evidence="1">Acyl carrier protein</fullName>
    </submittedName>
</protein>